<evidence type="ECO:0000313" key="2">
    <source>
        <dbReference type="EMBL" id="TNN33161.1"/>
    </source>
</evidence>
<proteinExistence type="predicted"/>
<feature type="compositionally biased region" description="Low complexity" evidence="1">
    <location>
        <begin position="208"/>
        <end position="220"/>
    </location>
</feature>
<dbReference type="AlphaFoldDB" id="A0A4Z2EX58"/>
<reference evidence="2 3" key="1">
    <citation type="submission" date="2019-03" db="EMBL/GenBank/DDBJ databases">
        <title>First draft genome of Liparis tanakae, snailfish: a comprehensive survey of snailfish specific genes.</title>
        <authorList>
            <person name="Kim W."/>
            <person name="Song I."/>
            <person name="Jeong J.-H."/>
            <person name="Kim D."/>
            <person name="Kim S."/>
            <person name="Ryu S."/>
            <person name="Song J.Y."/>
            <person name="Lee S.K."/>
        </authorList>
    </citation>
    <scope>NUCLEOTIDE SEQUENCE [LARGE SCALE GENOMIC DNA]</scope>
    <source>
        <tissue evidence="2">Muscle</tissue>
    </source>
</reference>
<feature type="region of interest" description="Disordered" evidence="1">
    <location>
        <begin position="156"/>
        <end position="189"/>
    </location>
</feature>
<sequence length="291" mass="32897">MKPPWSWSWTPSTTVTDEGGAVGLVAVEHQTDSNRIEAETRSNYSRETGRGCEVMSLYRSQQEVMSLYRSQQEVMSLYRRQQEVMSLYRSQQEVMSLYRSQQEVMSRYRRQQEVICRRGGRRLRGGREVHVMSWCSDPRPGSWVMGYGLHSEPQAVALSRPSGRPSPGPQTLTGPPDRVPSHGPPQGTTWRALLCATAPWRPAEQLHPRSSGGSRRLLPRPLQPNTAPVPGGQPPRPLPGNRYGDTPDFTDLPPRKTPPGGGREREGREEEKKRERERDRESINHPAAATR</sequence>
<gene>
    <name evidence="2" type="ORF">EYF80_056672</name>
</gene>
<feature type="region of interest" description="Disordered" evidence="1">
    <location>
        <begin position="201"/>
        <end position="291"/>
    </location>
</feature>
<keyword evidence="3" id="KW-1185">Reference proteome</keyword>
<dbReference type="EMBL" id="SRLO01002336">
    <property type="protein sequence ID" value="TNN33161.1"/>
    <property type="molecule type" value="Genomic_DNA"/>
</dbReference>
<organism evidence="2 3">
    <name type="scientific">Liparis tanakae</name>
    <name type="common">Tanaka's snailfish</name>
    <dbReference type="NCBI Taxonomy" id="230148"/>
    <lineage>
        <taxon>Eukaryota</taxon>
        <taxon>Metazoa</taxon>
        <taxon>Chordata</taxon>
        <taxon>Craniata</taxon>
        <taxon>Vertebrata</taxon>
        <taxon>Euteleostomi</taxon>
        <taxon>Actinopterygii</taxon>
        <taxon>Neopterygii</taxon>
        <taxon>Teleostei</taxon>
        <taxon>Neoteleostei</taxon>
        <taxon>Acanthomorphata</taxon>
        <taxon>Eupercaria</taxon>
        <taxon>Perciformes</taxon>
        <taxon>Cottioidei</taxon>
        <taxon>Cottales</taxon>
        <taxon>Liparidae</taxon>
        <taxon>Liparis</taxon>
    </lineage>
</organism>
<comment type="caution">
    <text evidence="2">The sequence shown here is derived from an EMBL/GenBank/DDBJ whole genome shotgun (WGS) entry which is preliminary data.</text>
</comment>
<evidence type="ECO:0000313" key="3">
    <source>
        <dbReference type="Proteomes" id="UP000314294"/>
    </source>
</evidence>
<accession>A0A4Z2EX58</accession>
<dbReference type="Proteomes" id="UP000314294">
    <property type="component" value="Unassembled WGS sequence"/>
</dbReference>
<feature type="compositionally biased region" description="Basic and acidic residues" evidence="1">
    <location>
        <begin position="262"/>
        <end position="283"/>
    </location>
</feature>
<name>A0A4Z2EX58_9TELE</name>
<evidence type="ECO:0000256" key="1">
    <source>
        <dbReference type="SAM" id="MobiDB-lite"/>
    </source>
</evidence>
<protein>
    <submittedName>
        <fullName evidence="2">Uncharacterized protein</fullName>
    </submittedName>
</protein>